<name>A0A6S6Y1I8_9PROT</name>
<dbReference type="InterPro" id="IPR002347">
    <property type="entry name" value="SDR_fam"/>
</dbReference>
<dbReference type="Proteomes" id="UP000515733">
    <property type="component" value="Chromosome"/>
</dbReference>
<dbReference type="PRINTS" id="PR00081">
    <property type="entry name" value="GDHRDH"/>
</dbReference>
<evidence type="ECO:0000313" key="4">
    <source>
        <dbReference type="Proteomes" id="UP000515733"/>
    </source>
</evidence>
<dbReference type="EMBL" id="LR778301">
    <property type="protein sequence ID" value="CAB1370701.1"/>
    <property type="molecule type" value="Genomic_DNA"/>
</dbReference>
<dbReference type="PANTHER" id="PTHR24321">
    <property type="entry name" value="DEHYDROGENASES, SHORT CHAIN"/>
    <property type="match status" value="1"/>
</dbReference>
<dbReference type="InterPro" id="IPR036291">
    <property type="entry name" value="NAD(P)-bd_dom_sf"/>
</dbReference>
<dbReference type="PROSITE" id="PS00061">
    <property type="entry name" value="ADH_SHORT"/>
    <property type="match status" value="1"/>
</dbReference>
<dbReference type="RefSeq" id="WP_145769437.1">
    <property type="nucleotide sequence ID" value="NZ_LR778301.1"/>
</dbReference>
<dbReference type="PRINTS" id="PR00080">
    <property type="entry name" value="SDRFAMILY"/>
</dbReference>
<dbReference type="KEGG" id="doe:DENOEST_3547"/>
<keyword evidence="4" id="KW-1185">Reference proteome</keyword>
<dbReference type="GO" id="GO:0055041">
    <property type="term" value="F:cyclopentanol dehydrogenase activity"/>
    <property type="evidence" value="ECO:0007669"/>
    <property type="project" value="UniProtKB-EC"/>
</dbReference>
<dbReference type="SUPFAM" id="SSF51735">
    <property type="entry name" value="NAD(P)-binding Rossmann-fold domains"/>
    <property type="match status" value="1"/>
</dbReference>
<reference evidence="3 4" key="1">
    <citation type="submission" date="2020-03" db="EMBL/GenBank/DDBJ databases">
        <authorList>
            <consortium name="Genoscope - CEA"/>
            <person name="William W."/>
        </authorList>
    </citation>
    <scope>NUCLEOTIDE SEQUENCE [LARGE SCALE GENOMIC DNA]</scope>
    <source>
        <strain evidence="4">DSM 16959</strain>
    </source>
</reference>
<dbReference type="Pfam" id="PF13561">
    <property type="entry name" value="adh_short_C2"/>
    <property type="match status" value="1"/>
</dbReference>
<dbReference type="AlphaFoldDB" id="A0A6S6Y1I8"/>
<evidence type="ECO:0000256" key="2">
    <source>
        <dbReference type="ARBA" id="ARBA00023002"/>
    </source>
</evidence>
<proteinExistence type="inferred from homology"/>
<dbReference type="OrthoDB" id="8557335at2"/>
<keyword evidence="2 3" id="KW-0560">Oxidoreductase</keyword>
<dbReference type="NCBIfam" id="NF005559">
    <property type="entry name" value="PRK07231.1"/>
    <property type="match status" value="1"/>
</dbReference>
<comment type="similarity">
    <text evidence="1">Belongs to the short-chain dehydrogenases/reductases (SDR) family.</text>
</comment>
<accession>A0A6S6Y1I8</accession>
<dbReference type="FunFam" id="3.40.50.720:FF:000084">
    <property type="entry name" value="Short-chain dehydrogenase reductase"/>
    <property type="match status" value="1"/>
</dbReference>
<organism evidence="3 4">
    <name type="scientific">Denitratisoma oestradiolicum</name>
    <dbReference type="NCBI Taxonomy" id="311182"/>
    <lineage>
        <taxon>Bacteria</taxon>
        <taxon>Pseudomonadati</taxon>
        <taxon>Pseudomonadota</taxon>
        <taxon>Betaproteobacteria</taxon>
        <taxon>Nitrosomonadales</taxon>
        <taxon>Sterolibacteriaceae</taxon>
        <taxon>Denitratisoma</taxon>
    </lineage>
</organism>
<evidence type="ECO:0000256" key="1">
    <source>
        <dbReference type="ARBA" id="ARBA00006484"/>
    </source>
</evidence>
<dbReference type="PANTHER" id="PTHR24321:SF15">
    <property type="entry name" value="OXIDOREDUCTASE UCPA"/>
    <property type="match status" value="1"/>
</dbReference>
<dbReference type="Gene3D" id="3.40.50.720">
    <property type="entry name" value="NAD(P)-binding Rossmann-like Domain"/>
    <property type="match status" value="1"/>
</dbReference>
<evidence type="ECO:0000313" key="3">
    <source>
        <dbReference type="EMBL" id="CAB1370701.1"/>
    </source>
</evidence>
<sequence length="255" mass="26655">MGRVQGKIALVTGAASGLGEAIALLLAQEGATVAVADIAQQAGLAVVAKIQETGGDAFFVPLDVTRDADWAAAMETVLARKGKLNVLVNNAGIAPSGDMEMNFDLWRKVHAVNLDGAFLGTQHAIRLMRQSGERCSIVNVSSVMAMVAQPTTVAYSASKAGVRGLTKAAAMYCAAEKLPIRVNSVHPETCVTPLVQAYYDSQPPAVLQAQIDRHPIGHLGEALDVAYGVLYLASDESKFVLGNELVIDGGLLASD</sequence>
<gene>
    <name evidence="3" type="primary">cpnA</name>
    <name evidence="3" type="ORF">DENOEST_3547</name>
</gene>
<dbReference type="EC" id="1.1.1.163" evidence="3"/>
<dbReference type="InterPro" id="IPR020904">
    <property type="entry name" value="Sc_DH/Rdtase_CS"/>
</dbReference>
<protein>
    <submittedName>
        <fullName evidence="3">Cyclopentanol dehydrogenase</fullName>
        <ecNumber evidence="3">1.1.1.163</ecNumber>
    </submittedName>
</protein>